<dbReference type="InterPro" id="IPR011008">
    <property type="entry name" value="Dimeric_a/b-barrel"/>
</dbReference>
<dbReference type="InterPro" id="IPR007138">
    <property type="entry name" value="ABM_dom"/>
</dbReference>
<proteinExistence type="predicted"/>
<dbReference type="PATRIC" id="fig|1329909.3.peg.2986"/>
<evidence type="ECO:0000259" key="1">
    <source>
        <dbReference type="PROSITE" id="PS51725"/>
    </source>
</evidence>
<protein>
    <recommendedName>
        <fullName evidence="1">ABM domain-containing protein</fullName>
    </recommendedName>
</protein>
<dbReference type="EMBL" id="ATHO01000141">
    <property type="protein sequence ID" value="EQB02842.1"/>
    <property type="molecule type" value="Genomic_DNA"/>
</dbReference>
<dbReference type="RefSeq" id="WP_021239163.1">
    <property type="nucleotide sequence ID" value="NZ_ATHO01000141.1"/>
</dbReference>
<sequence length="103" mass="11491">MGSFEDIGTALPVVAILQTIPAHTDAVWQILSETIPTFRREEGCDQYQALADLDDPARIVIIEKWRNAEALQEHFESPAFQSMAKKLEGLLSGPPQVMRLKEA</sequence>
<evidence type="ECO:0000313" key="3">
    <source>
        <dbReference type="Proteomes" id="UP000015525"/>
    </source>
</evidence>
<dbReference type="Pfam" id="PF03992">
    <property type="entry name" value="ABM"/>
    <property type="match status" value="1"/>
</dbReference>
<comment type="caution">
    <text evidence="2">The sequence shown here is derived from an EMBL/GenBank/DDBJ whole genome shotgun (WGS) entry which is preliminary data.</text>
</comment>
<dbReference type="Gene3D" id="3.30.70.100">
    <property type="match status" value="1"/>
</dbReference>
<gene>
    <name evidence="2" type="ORF">L288_15530</name>
</gene>
<accession>T0GQC5</accession>
<dbReference type="SUPFAM" id="SSF54909">
    <property type="entry name" value="Dimeric alpha+beta barrel"/>
    <property type="match status" value="1"/>
</dbReference>
<dbReference type="Proteomes" id="UP000015525">
    <property type="component" value="Unassembled WGS sequence"/>
</dbReference>
<dbReference type="InterPro" id="IPR050744">
    <property type="entry name" value="AI-2_Isomerase_LsrG"/>
</dbReference>
<dbReference type="GO" id="GO:0003824">
    <property type="term" value="F:catalytic activity"/>
    <property type="evidence" value="ECO:0007669"/>
    <property type="project" value="TreeGrafter"/>
</dbReference>
<organism evidence="2 3">
    <name type="scientific">Sphingobium quisquiliarum P25</name>
    <dbReference type="NCBI Taxonomy" id="1329909"/>
    <lineage>
        <taxon>Bacteria</taxon>
        <taxon>Pseudomonadati</taxon>
        <taxon>Pseudomonadota</taxon>
        <taxon>Alphaproteobacteria</taxon>
        <taxon>Sphingomonadales</taxon>
        <taxon>Sphingomonadaceae</taxon>
        <taxon>Sphingobium</taxon>
    </lineage>
</organism>
<dbReference type="AlphaFoldDB" id="T0GQC5"/>
<dbReference type="PROSITE" id="PS51725">
    <property type="entry name" value="ABM"/>
    <property type="match status" value="1"/>
</dbReference>
<dbReference type="PANTHER" id="PTHR33336">
    <property type="entry name" value="QUINOL MONOOXYGENASE YGIN-RELATED"/>
    <property type="match status" value="1"/>
</dbReference>
<feature type="domain" description="ABM" evidence="1">
    <location>
        <begin position="11"/>
        <end position="100"/>
    </location>
</feature>
<keyword evidence="3" id="KW-1185">Reference proteome</keyword>
<name>T0GQC5_9SPHN</name>
<evidence type="ECO:0000313" key="2">
    <source>
        <dbReference type="EMBL" id="EQB02842.1"/>
    </source>
</evidence>
<dbReference type="PANTHER" id="PTHR33336:SF15">
    <property type="entry name" value="ABM DOMAIN-CONTAINING PROTEIN"/>
    <property type="match status" value="1"/>
</dbReference>
<reference evidence="2 3" key="1">
    <citation type="journal article" date="2013" name="Genome Announc.">
        <title>Draft Genome Sequence of Sphingobium quisquiliarum Strain P25T, a Novel Hexachlorocyclohexane (HCH)-Degrading Bacterium Isolated from an HCH Dumpsite.</title>
        <authorList>
            <person name="Kumar Singh A."/>
            <person name="Sangwan N."/>
            <person name="Sharma A."/>
            <person name="Gupta V."/>
            <person name="Khurana J.P."/>
            <person name="Lal R."/>
        </authorList>
    </citation>
    <scope>NUCLEOTIDE SEQUENCE [LARGE SCALE GENOMIC DNA]</scope>
    <source>
        <strain evidence="2 3">P25</strain>
    </source>
</reference>